<sequence>MSDAEFKGWVKLHCIATGAAGNPETARTLVQNQGVFQDKYGATVGEMGECTDRLVSNARTPKFPNEHTDALVIELKALRRERSETLAAADPKDPGPAPEPKCELCRDLGLVDVPMPECVVVPSDAPARLVPKAGYRTVLTIPVRCDHKACAAGAELYRKGDRHPTLSKYRGPFRGVDPVQLLRDHQRAEIEKLRGGAVSESLADLPNIARRLAANGFTPPRKSK</sequence>
<name>A0A6P2DM57_9BACT</name>
<protein>
    <submittedName>
        <fullName evidence="1">Uncharacterized protein</fullName>
    </submittedName>
</protein>
<dbReference type="RefSeq" id="WP_162673087.1">
    <property type="nucleotide sequence ID" value="NZ_LR593886.1"/>
</dbReference>
<evidence type="ECO:0000313" key="1">
    <source>
        <dbReference type="EMBL" id="VTS03623.1"/>
    </source>
</evidence>
<reference evidence="1 2" key="1">
    <citation type="submission" date="2019-05" db="EMBL/GenBank/DDBJ databases">
        <authorList>
            <consortium name="Science for Life Laboratories"/>
        </authorList>
    </citation>
    <scope>NUCLEOTIDE SEQUENCE [LARGE SCALE GENOMIC DNA]</scope>
    <source>
        <strain evidence="1">Soil9</strain>
    </source>
</reference>
<evidence type="ECO:0000313" key="2">
    <source>
        <dbReference type="Proteomes" id="UP000464178"/>
    </source>
</evidence>
<dbReference type="EMBL" id="LR593886">
    <property type="protein sequence ID" value="VTS03623.1"/>
    <property type="molecule type" value="Genomic_DNA"/>
</dbReference>
<dbReference type="Proteomes" id="UP000464178">
    <property type="component" value="Chromosome"/>
</dbReference>
<organism evidence="1 2">
    <name type="scientific">Gemmata massiliana</name>
    <dbReference type="NCBI Taxonomy" id="1210884"/>
    <lineage>
        <taxon>Bacteria</taxon>
        <taxon>Pseudomonadati</taxon>
        <taxon>Planctomycetota</taxon>
        <taxon>Planctomycetia</taxon>
        <taxon>Gemmatales</taxon>
        <taxon>Gemmataceae</taxon>
        <taxon>Gemmata</taxon>
    </lineage>
</organism>
<keyword evidence="2" id="KW-1185">Reference proteome</keyword>
<gene>
    <name evidence="1" type="ORF">SOIL9_71210</name>
</gene>
<proteinExistence type="predicted"/>
<dbReference type="AlphaFoldDB" id="A0A6P2DM57"/>
<dbReference type="KEGG" id="gms:SOIL9_71210"/>
<accession>A0A6P2DM57</accession>